<feature type="transmembrane region" description="Helical" evidence="8">
    <location>
        <begin position="60"/>
        <end position="82"/>
    </location>
</feature>
<evidence type="ECO:0000256" key="6">
    <source>
        <dbReference type="PROSITE-ProRule" id="PRU00289"/>
    </source>
</evidence>
<dbReference type="Gene3D" id="3.40.50.300">
    <property type="entry name" value="P-loop containing nucleotide triphosphate hydrolases"/>
    <property type="match status" value="1"/>
</dbReference>
<dbReference type="Gene3D" id="1.10.10.10">
    <property type="entry name" value="Winged helix-like DNA-binding domain superfamily/Winged helix DNA-binding domain"/>
    <property type="match status" value="1"/>
</dbReference>
<evidence type="ECO:0000313" key="10">
    <source>
        <dbReference type="EMBL" id="XAY05741.1"/>
    </source>
</evidence>
<dbReference type="InterPro" id="IPR036388">
    <property type="entry name" value="WH-like_DNA-bd_sf"/>
</dbReference>
<feature type="region of interest" description="Disordered" evidence="7">
    <location>
        <begin position="1"/>
        <end position="44"/>
    </location>
</feature>
<dbReference type="InterPro" id="IPR036390">
    <property type="entry name" value="WH_DNA-bd_sf"/>
</dbReference>
<dbReference type="AlphaFoldDB" id="A0AAU7AWM7"/>
<dbReference type="InterPro" id="IPR018541">
    <property type="entry name" value="Ftsk_gamma"/>
</dbReference>
<evidence type="ECO:0000256" key="1">
    <source>
        <dbReference type="ARBA" id="ARBA00006474"/>
    </source>
</evidence>
<dbReference type="SUPFAM" id="SSF52540">
    <property type="entry name" value="P-loop containing nucleoside triphosphate hydrolases"/>
    <property type="match status" value="1"/>
</dbReference>
<dbReference type="InterPro" id="IPR002543">
    <property type="entry name" value="FtsK_dom"/>
</dbReference>
<dbReference type="RefSeq" id="WP_354702243.1">
    <property type="nucleotide sequence ID" value="NZ_CP114014.1"/>
</dbReference>
<dbReference type="Pfam" id="PF01580">
    <property type="entry name" value="FtsK_SpoIIIE"/>
    <property type="match status" value="1"/>
</dbReference>
<feature type="compositionally biased region" description="Acidic residues" evidence="7">
    <location>
        <begin position="365"/>
        <end position="377"/>
    </location>
</feature>
<proteinExistence type="inferred from homology"/>
<dbReference type="InterPro" id="IPR027417">
    <property type="entry name" value="P-loop_NTPase"/>
</dbReference>
<evidence type="ECO:0000259" key="9">
    <source>
        <dbReference type="PROSITE" id="PS50901"/>
    </source>
</evidence>
<dbReference type="PANTHER" id="PTHR22683">
    <property type="entry name" value="SPORULATION PROTEIN RELATED"/>
    <property type="match status" value="1"/>
</dbReference>
<feature type="transmembrane region" description="Helical" evidence="8">
    <location>
        <begin position="131"/>
        <end position="152"/>
    </location>
</feature>
<sequence length="947" mass="100266">MPSARKTPPPARPRGSRPAAKKTAAKRPSAKQPAARSRARAHRSAATWAPRLPLLEQRQLDLIGLALVAAGVFLAFPLYLGWDGGAAGGGVVDGLAYLAGELRYGAPVLLVAAGGLLVLNPVLPTLRPFRAGALCLIGALLLGLSAGTLGLGPAGTHGTEFWQRDVFELRGGIAGEAIYYGTSTLLGTIGSHIVCVFLLTAGVLLLTGASIAGVLQATATAAADATGVLRTVAPVSRREPAAYAHPEEDELDDHEQDAADGAWDIGEYPVAGAFADDDEQPVTASRTRARAKKVAPPDEELVDVIIRPAEYATQLDGALRYPDLFGDAPTPQIVGRQSPPPAAAPPPAVPDLPDEVRRPPREESIDVLDDPFEDVEADLPPVPSRPRPAAVKPLPGPEPEDDGPPRDPLHEDPIAAAVPPGAQASLPLGDDLVEWTRPGAALLTRTSAELQRPDLQGQEDTARRLIEALAHFNVEAKVIGTVSGPHITRYELKLAPGIKMSKVAQMKDDLAYALAATEIRILAPIPGKTAVGVEVPNINRQMVTLGDVYGPPPKGSSPLTVWLGKDVSGASIHADLAKMPHLLVAGTTGAGKSGCINAMLSSILLRATPEEVRLILVDPKQVELNHYEAVPHLLTPVITSPRAAANALQNLVREMEWRYGIMAMARSRSLPELNKHRLENEQESLPYILCVIDELADLMMVAPGDVEDSIIRIAQKARAVGIHLVLATQSPRVDVITGMIKANVPSRIAFSVSSQTDSRVILDQNGAESLLGMGDMLFSAVGSSKLHRIQGAYIDEAQIAKLTEFWSEQGEPEIREDLLEEVTAEEPEKKTDDDGFDPDEDPLLGEAIALVVEMGTASTSMLQRRLRLGYTRAGRLVDMLERRGIISGYEGSKPRTVLVSAGDLPRVLASLAGGAQDGAADGAADGDELAAEAVDTVLPDAAEVLDQ</sequence>
<feature type="region of interest" description="Disordered" evidence="7">
    <location>
        <begin position="276"/>
        <end position="298"/>
    </location>
</feature>
<dbReference type="EMBL" id="CP114014">
    <property type="protein sequence ID" value="XAY05741.1"/>
    <property type="molecule type" value="Genomic_DNA"/>
</dbReference>
<feature type="compositionally biased region" description="Basic and acidic residues" evidence="7">
    <location>
        <begin position="354"/>
        <end position="364"/>
    </location>
</feature>
<evidence type="ECO:0000256" key="3">
    <source>
        <dbReference type="ARBA" id="ARBA00022840"/>
    </source>
</evidence>
<evidence type="ECO:0000256" key="5">
    <source>
        <dbReference type="ARBA" id="ARBA00024986"/>
    </source>
</evidence>
<keyword evidence="3 6" id="KW-0067">ATP-binding</keyword>
<feature type="region of interest" description="Disordered" evidence="7">
    <location>
        <begin position="326"/>
        <end position="428"/>
    </location>
</feature>
<keyword evidence="8" id="KW-0472">Membrane</keyword>
<dbReference type="InterPro" id="IPR041027">
    <property type="entry name" value="FtsK_alpha"/>
</dbReference>
<feature type="binding site" evidence="6">
    <location>
        <begin position="586"/>
        <end position="593"/>
    </location>
    <ligand>
        <name>ATP</name>
        <dbReference type="ChEBI" id="CHEBI:30616"/>
    </ligand>
</feature>
<dbReference type="PANTHER" id="PTHR22683:SF41">
    <property type="entry name" value="DNA TRANSLOCASE FTSK"/>
    <property type="match status" value="1"/>
</dbReference>
<feature type="compositionally biased region" description="Basic and acidic residues" evidence="7">
    <location>
        <begin position="403"/>
        <end position="413"/>
    </location>
</feature>
<feature type="transmembrane region" description="Helical" evidence="8">
    <location>
        <begin position="189"/>
        <end position="215"/>
    </location>
</feature>
<dbReference type="GO" id="GO:0005524">
    <property type="term" value="F:ATP binding"/>
    <property type="evidence" value="ECO:0007669"/>
    <property type="project" value="UniProtKB-UniRule"/>
</dbReference>
<feature type="compositionally biased region" description="Basic residues" evidence="7">
    <location>
        <begin position="19"/>
        <end position="29"/>
    </location>
</feature>
<dbReference type="KEGG" id="parq:DSM112329_02599"/>
<comment type="function">
    <text evidence="5">Essential cell division protein that coordinates cell division and chromosome segregation. The N-terminus is involved in assembly of the cell-division machinery. The C-terminus functions as a DNA motor that moves dsDNA in an ATP-dependent manner towards the dif recombination site, which is located within the replication terminus region. Required for activation of the Xer recombinase, allowing activation of chromosome unlinking by recombination.</text>
</comment>
<dbReference type="Pfam" id="PF09397">
    <property type="entry name" value="FtsK_gamma"/>
    <property type="match status" value="1"/>
</dbReference>
<accession>A0AAU7AWM7</accession>
<dbReference type="Pfam" id="PF17854">
    <property type="entry name" value="FtsK_alpha"/>
    <property type="match status" value="1"/>
</dbReference>
<evidence type="ECO:0000256" key="2">
    <source>
        <dbReference type="ARBA" id="ARBA00022741"/>
    </source>
</evidence>
<gene>
    <name evidence="10" type="primary">spoIIIE</name>
    <name evidence="10" type="ORF">DSM112329_02599</name>
</gene>
<keyword evidence="8" id="KW-1133">Transmembrane helix</keyword>
<dbReference type="PROSITE" id="PS50901">
    <property type="entry name" value="FTSK"/>
    <property type="match status" value="1"/>
</dbReference>
<feature type="transmembrane region" description="Helical" evidence="8">
    <location>
        <begin position="102"/>
        <end position="119"/>
    </location>
</feature>
<comment type="similarity">
    <text evidence="1">Belongs to the FtsK/SpoIIIE/SftA family.</text>
</comment>
<dbReference type="Gene3D" id="3.30.980.40">
    <property type="match status" value="1"/>
</dbReference>
<feature type="compositionally biased region" description="Pro residues" evidence="7">
    <location>
        <begin position="338"/>
        <end position="350"/>
    </location>
</feature>
<organism evidence="10">
    <name type="scientific">Paraconexibacter sp. AEG42_29</name>
    <dbReference type="NCBI Taxonomy" id="2997339"/>
    <lineage>
        <taxon>Bacteria</taxon>
        <taxon>Bacillati</taxon>
        <taxon>Actinomycetota</taxon>
        <taxon>Thermoleophilia</taxon>
        <taxon>Solirubrobacterales</taxon>
        <taxon>Paraconexibacteraceae</taxon>
        <taxon>Paraconexibacter</taxon>
    </lineage>
</organism>
<evidence type="ECO:0000256" key="4">
    <source>
        <dbReference type="ARBA" id="ARBA00023125"/>
    </source>
</evidence>
<keyword evidence="4" id="KW-0238">DNA-binding</keyword>
<keyword evidence="8" id="KW-0812">Transmembrane</keyword>
<dbReference type="GO" id="GO:0003677">
    <property type="term" value="F:DNA binding"/>
    <property type="evidence" value="ECO:0007669"/>
    <property type="project" value="UniProtKB-KW"/>
</dbReference>
<keyword evidence="2 6" id="KW-0547">Nucleotide-binding</keyword>
<dbReference type="SMART" id="SM00843">
    <property type="entry name" value="Ftsk_gamma"/>
    <property type="match status" value="1"/>
</dbReference>
<dbReference type="CDD" id="cd01127">
    <property type="entry name" value="TrwB_TraG_TraD_VirD4"/>
    <property type="match status" value="1"/>
</dbReference>
<evidence type="ECO:0000256" key="7">
    <source>
        <dbReference type="SAM" id="MobiDB-lite"/>
    </source>
</evidence>
<dbReference type="InterPro" id="IPR050206">
    <property type="entry name" value="FtsK/SpoIIIE/SftA"/>
</dbReference>
<reference evidence="10" key="1">
    <citation type="submission" date="2022-12" db="EMBL/GenBank/DDBJ databases">
        <title>Paraconexibacter alkalitolerans sp. nov. and Baekduia alba sp. nov., isolated from soil and emended description of the genera Paraconexibacter (Chun et al., 2020) and Baekduia (An et al., 2020).</title>
        <authorList>
            <person name="Vieira S."/>
            <person name="Huber K.J."/>
            <person name="Geppert A."/>
            <person name="Wolf J."/>
            <person name="Neumann-Schaal M."/>
            <person name="Muesken M."/>
            <person name="Overmann J."/>
        </authorList>
    </citation>
    <scope>NUCLEOTIDE SEQUENCE</scope>
    <source>
        <strain evidence="10">AEG42_29</strain>
    </source>
</reference>
<evidence type="ECO:0000256" key="8">
    <source>
        <dbReference type="SAM" id="Phobius"/>
    </source>
</evidence>
<dbReference type="SUPFAM" id="SSF46785">
    <property type="entry name" value="Winged helix' DNA-binding domain"/>
    <property type="match status" value="1"/>
</dbReference>
<feature type="domain" description="FtsK" evidence="9">
    <location>
        <begin position="569"/>
        <end position="759"/>
    </location>
</feature>
<name>A0AAU7AWM7_9ACTN</name>
<protein>
    <submittedName>
        <fullName evidence="10">DNA translocase SpoIIIE</fullName>
    </submittedName>
</protein>